<organism evidence="1 2">
    <name type="scientific">Campylobacter suis</name>
    <dbReference type="NCBI Taxonomy" id="2790657"/>
    <lineage>
        <taxon>Bacteria</taxon>
        <taxon>Pseudomonadati</taxon>
        <taxon>Campylobacterota</taxon>
        <taxon>Epsilonproteobacteria</taxon>
        <taxon>Campylobacterales</taxon>
        <taxon>Campylobacteraceae</taxon>
        <taxon>Campylobacter</taxon>
    </lineage>
</organism>
<dbReference type="Proteomes" id="UP000789359">
    <property type="component" value="Unassembled WGS sequence"/>
</dbReference>
<dbReference type="RefSeq" id="WP_230056969.1">
    <property type="nucleotide sequence ID" value="NZ_CAJHOE010000002.1"/>
</dbReference>
<gene>
    <name evidence="1" type="ORF">LMG8286_01215</name>
</gene>
<evidence type="ECO:0000313" key="2">
    <source>
        <dbReference type="Proteomes" id="UP000789359"/>
    </source>
</evidence>
<comment type="caution">
    <text evidence="1">The sequence shown here is derived from an EMBL/GenBank/DDBJ whole genome shotgun (WGS) entry which is preliminary data.</text>
</comment>
<sequence>MIIPREVKAVHLHLINEAEFIISAVDDNNNLIGNSERIAAHKLSLVKNFIDKTNKKRKEMADMSSKGLF</sequence>
<evidence type="ECO:0000313" key="1">
    <source>
        <dbReference type="EMBL" id="CAD7288247.1"/>
    </source>
</evidence>
<proteinExistence type="predicted"/>
<reference evidence="1 2" key="1">
    <citation type="submission" date="2020-11" db="EMBL/GenBank/DDBJ databases">
        <authorList>
            <person name="Peeters C."/>
        </authorList>
    </citation>
    <scope>NUCLEOTIDE SEQUENCE [LARGE SCALE GENOMIC DNA]</scope>
    <source>
        <strain evidence="1 2">LMG 8286</strain>
    </source>
</reference>
<name>A0ABM8Q5Z3_9BACT</name>
<accession>A0ABM8Q5Z3</accession>
<protein>
    <submittedName>
        <fullName evidence="1">Uncharacterized protein</fullName>
    </submittedName>
</protein>
<keyword evidence="2" id="KW-1185">Reference proteome</keyword>
<dbReference type="EMBL" id="CAJHOE010000002">
    <property type="protein sequence ID" value="CAD7288247.1"/>
    <property type="molecule type" value="Genomic_DNA"/>
</dbReference>